<feature type="compositionally biased region" description="Polar residues" evidence="7">
    <location>
        <begin position="1287"/>
        <end position="1313"/>
    </location>
</feature>
<evidence type="ECO:0000256" key="8">
    <source>
        <dbReference type="SAM" id="Phobius"/>
    </source>
</evidence>
<dbReference type="InterPro" id="IPR011009">
    <property type="entry name" value="Kinase-like_dom_sf"/>
</dbReference>
<keyword evidence="9" id="KW-0732">Signal</keyword>
<dbReference type="Pfam" id="PF07714">
    <property type="entry name" value="PK_Tyr_Ser-Thr"/>
    <property type="match status" value="1"/>
</dbReference>
<evidence type="ECO:0000256" key="3">
    <source>
        <dbReference type="ARBA" id="ARBA00022741"/>
    </source>
</evidence>
<dbReference type="EMBL" id="CAUYUE010000011">
    <property type="protein sequence ID" value="CAK0785070.1"/>
    <property type="molecule type" value="Genomic_DNA"/>
</dbReference>
<dbReference type="Proteomes" id="UP001314263">
    <property type="component" value="Unassembled WGS sequence"/>
</dbReference>
<dbReference type="GO" id="GO:0004674">
    <property type="term" value="F:protein serine/threonine kinase activity"/>
    <property type="evidence" value="ECO:0007669"/>
    <property type="project" value="TreeGrafter"/>
</dbReference>
<keyword evidence="8" id="KW-1133">Transmembrane helix</keyword>
<evidence type="ECO:0000256" key="6">
    <source>
        <dbReference type="PROSITE-ProRule" id="PRU10141"/>
    </source>
</evidence>
<evidence type="ECO:0000256" key="7">
    <source>
        <dbReference type="SAM" id="MobiDB-lite"/>
    </source>
</evidence>
<keyword evidence="3 6" id="KW-0547">Nucleotide-binding</keyword>
<feature type="signal peptide" evidence="9">
    <location>
        <begin position="1"/>
        <end position="26"/>
    </location>
</feature>
<gene>
    <name evidence="11" type="ORF">CVIRNUC_008276</name>
</gene>
<sequence>MWQGQLRPPWPYTALLGVLLLQIGQSGSQTAPAPAPALALVSSRADWVGLREPGSMRNITQNDLSVPSTGIQLGIEMAGRQALATDDVMETLRSVLSQVLPTTYSDVDPQAYMNVTVCPAPAPAPAPGAPGKMTNVGGRRLKASIVSERMLLQDSSGGTCVNKMRAVFMLRRSLGTGSSFGNASAIQKTVRDAFYSGFLLSRSKRSRLDVDSLDLLAYQEGGTSGVIYPSSDGGQNMSGVGPTAGPATAPAPAIVADASWSLNHPGPATNATTNVFFTLVLTGQDAVETNSNMVKRLSYVLTDVLNTGDVDYLTDNNTAVVKEEQLPPVTPSGRRLLSSEVPAAYGGMEVDMEMVPLSDSEHRAMAAWLRKGGRQGRRGIRSAHASRVLSRRQILQSSPNEAYTGPVNALAVTYRVSDLPSPGPAVVAEKLSYFIQTGQMVSYLQQAGYKIGTVQLKRFSPLPGVPAHAPGALPVPPGEEGAVSTAQAGPNLKFVGKLVLGIVLPISLLAIGAAAIFAFLFFKYKRRYAESERPIKDSAESMMGSGRKSLPISSGGSGGLRDSGSQYRSGSGGIRGIMENLSQHQDVSGQEALALASLAKRSLTLPGMQSDWEIDPDELEIARKPDGTEWRLGTGASAHVYKAIRNGVQVVAVKIFTDQVAGENQARYTEAFRREIFILRSCHDRNIVQFLGACLQVGQTILVQEYMENGDLYHAISEDMSGRFGWYRKKLPSGRPVPNTGMARRIALDTARGLFFLHSRKIVHFDLKSANVLLGRDWTAKIADVGLAKILKDGWLSTLREVGTFSWAAPEVLLGKPCTEKVDIYSYGVLLWELSAGEAPPGRNLRPLRSPEECPADVEAIIARCLDNDPDKRPSARELVEFMVHLPQQLSLDSASTGTEGSNDRSSSMGSHRGSAGSNGGSEMLSSGKSIPPMTPRPPPGGMVLPNAFGLMSMKSFKRSSSSKGAGAQDSANGKPATPAGSGNGGPEIKAQTSGKSLPGSAFRSLKSMSFKRRPSQGGLETTVEESSASMSKEFERAVARSNSSFREATENRGETVSPDAASSAAASVRGEARAEQSGLESRKSVHFEDSHSAGASPGSTAAQANGESIAGRRDNSRSKPEAGRSWLRSAFESRDSANEAAAHSSTADRGTGEQSQAARAPVSSAFAGNGGDHSSGPAPAAAPQNKTRMPFKSAFATEASEQAPSNLPGAPQPQSTLRSPVPHASAAEEPGQDTSAPACAPDQPRARRRPVPSAFAAEEPDQDESGSGVAPEPPRQQRGPPIPSAFAQSDSPADTSSHSPSRTPLGNPPSESGTGGADGEHVHATCPGLEQKAEPSQPAKAKGVIPLIKSAFQSED</sequence>
<organism evidence="11 12">
    <name type="scientific">Coccomyxa viridis</name>
    <dbReference type="NCBI Taxonomy" id="1274662"/>
    <lineage>
        <taxon>Eukaryota</taxon>
        <taxon>Viridiplantae</taxon>
        <taxon>Chlorophyta</taxon>
        <taxon>core chlorophytes</taxon>
        <taxon>Trebouxiophyceae</taxon>
        <taxon>Trebouxiophyceae incertae sedis</taxon>
        <taxon>Coccomyxaceae</taxon>
        <taxon>Coccomyxa</taxon>
    </lineage>
</organism>
<evidence type="ECO:0000256" key="5">
    <source>
        <dbReference type="ARBA" id="ARBA00022840"/>
    </source>
</evidence>
<comment type="caution">
    <text evidence="11">The sequence shown here is derived from an EMBL/GenBank/DDBJ whole genome shotgun (WGS) entry which is preliminary data.</text>
</comment>
<feature type="compositionally biased region" description="Polar residues" evidence="7">
    <location>
        <begin position="1144"/>
        <end position="1158"/>
    </location>
</feature>
<dbReference type="PANTHER" id="PTHR44329:SF288">
    <property type="entry name" value="MITOGEN-ACTIVATED PROTEIN KINASE KINASE KINASE 20"/>
    <property type="match status" value="1"/>
</dbReference>
<dbReference type="InterPro" id="IPR017441">
    <property type="entry name" value="Protein_kinase_ATP_BS"/>
</dbReference>
<dbReference type="PROSITE" id="PS00108">
    <property type="entry name" value="PROTEIN_KINASE_ST"/>
    <property type="match status" value="1"/>
</dbReference>
<dbReference type="PROSITE" id="PS50011">
    <property type="entry name" value="PROTEIN_KINASE_DOM"/>
    <property type="match status" value="1"/>
</dbReference>
<feature type="compositionally biased region" description="Basic and acidic residues" evidence="7">
    <location>
        <begin position="1071"/>
        <end position="1092"/>
    </location>
</feature>
<keyword evidence="8" id="KW-0472">Membrane</keyword>
<dbReference type="PROSITE" id="PS00107">
    <property type="entry name" value="PROTEIN_KINASE_ATP"/>
    <property type="match status" value="1"/>
</dbReference>
<evidence type="ECO:0000256" key="2">
    <source>
        <dbReference type="ARBA" id="ARBA00022679"/>
    </source>
</evidence>
<dbReference type="GO" id="GO:0005524">
    <property type="term" value="F:ATP binding"/>
    <property type="evidence" value="ECO:0007669"/>
    <property type="project" value="UniProtKB-UniRule"/>
</dbReference>
<evidence type="ECO:0000313" key="12">
    <source>
        <dbReference type="Proteomes" id="UP001314263"/>
    </source>
</evidence>
<accession>A0AAV1IFP9</accession>
<keyword evidence="2" id="KW-0808">Transferase</keyword>
<feature type="compositionally biased region" description="Polar residues" evidence="7">
    <location>
        <begin position="891"/>
        <end position="910"/>
    </location>
</feature>
<keyword evidence="12" id="KW-1185">Reference proteome</keyword>
<evidence type="ECO:0000256" key="9">
    <source>
        <dbReference type="SAM" id="SignalP"/>
    </source>
</evidence>
<feature type="compositionally biased region" description="Low complexity" evidence="7">
    <location>
        <begin position="952"/>
        <end position="964"/>
    </location>
</feature>
<dbReference type="SMART" id="SM00220">
    <property type="entry name" value="S_TKc"/>
    <property type="match status" value="1"/>
</dbReference>
<name>A0AAV1IFP9_9CHLO</name>
<evidence type="ECO:0000259" key="10">
    <source>
        <dbReference type="PROSITE" id="PS50011"/>
    </source>
</evidence>
<feature type="domain" description="Protein kinase" evidence="10">
    <location>
        <begin position="626"/>
        <end position="886"/>
    </location>
</feature>
<feature type="chain" id="PRO_5043740617" description="Protein kinase domain-containing protein" evidence="9">
    <location>
        <begin position="27"/>
        <end position="1357"/>
    </location>
</feature>
<evidence type="ECO:0000256" key="1">
    <source>
        <dbReference type="ARBA" id="ARBA00022527"/>
    </source>
</evidence>
<dbReference type="InterPro" id="IPR008271">
    <property type="entry name" value="Ser/Thr_kinase_AS"/>
</dbReference>
<feature type="region of interest" description="Disordered" evidence="7">
    <location>
        <begin position="539"/>
        <end position="568"/>
    </location>
</feature>
<evidence type="ECO:0000256" key="4">
    <source>
        <dbReference type="ARBA" id="ARBA00022777"/>
    </source>
</evidence>
<keyword evidence="5 6" id="KW-0067">ATP-binding</keyword>
<feature type="region of interest" description="Disordered" evidence="7">
    <location>
        <begin position="891"/>
        <end position="1357"/>
    </location>
</feature>
<dbReference type="PANTHER" id="PTHR44329">
    <property type="entry name" value="SERINE/THREONINE-PROTEIN KINASE TNNI3K-RELATED"/>
    <property type="match status" value="1"/>
</dbReference>
<keyword evidence="4" id="KW-0418">Kinase</keyword>
<dbReference type="CDD" id="cd13999">
    <property type="entry name" value="STKc_MAP3K-like"/>
    <property type="match status" value="1"/>
</dbReference>
<dbReference type="Gene3D" id="1.10.510.10">
    <property type="entry name" value="Transferase(Phosphotransferase) domain 1"/>
    <property type="match status" value="1"/>
</dbReference>
<evidence type="ECO:0000313" key="11">
    <source>
        <dbReference type="EMBL" id="CAK0785070.1"/>
    </source>
</evidence>
<dbReference type="InterPro" id="IPR000719">
    <property type="entry name" value="Prot_kinase_dom"/>
</dbReference>
<protein>
    <recommendedName>
        <fullName evidence="10">Protein kinase domain-containing protein</fullName>
    </recommendedName>
</protein>
<feature type="compositionally biased region" description="Polar residues" evidence="7">
    <location>
        <begin position="1098"/>
        <end position="1107"/>
    </location>
</feature>
<keyword evidence="1" id="KW-0723">Serine/threonine-protein kinase</keyword>
<feature type="compositionally biased region" description="Basic and acidic residues" evidence="7">
    <location>
        <begin position="1111"/>
        <end position="1123"/>
    </location>
</feature>
<feature type="transmembrane region" description="Helical" evidence="8">
    <location>
        <begin position="498"/>
        <end position="522"/>
    </location>
</feature>
<dbReference type="SUPFAM" id="SSF56112">
    <property type="entry name" value="Protein kinase-like (PK-like)"/>
    <property type="match status" value="1"/>
</dbReference>
<reference evidence="11 12" key="1">
    <citation type="submission" date="2023-10" db="EMBL/GenBank/DDBJ databases">
        <authorList>
            <person name="Maclean D."/>
            <person name="Macfadyen A."/>
        </authorList>
    </citation>
    <scope>NUCLEOTIDE SEQUENCE [LARGE SCALE GENOMIC DNA]</scope>
</reference>
<proteinExistence type="predicted"/>
<feature type="binding site" evidence="6">
    <location>
        <position position="654"/>
    </location>
    <ligand>
        <name>ATP</name>
        <dbReference type="ChEBI" id="CHEBI:30616"/>
    </ligand>
</feature>
<dbReference type="InterPro" id="IPR051681">
    <property type="entry name" value="Ser/Thr_Kinases-Pseudokinases"/>
</dbReference>
<dbReference type="InterPro" id="IPR001245">
    <property type="entry name" value="Ser-Thr/Tyr_kinase_cat_dom"/>
</dbReference>
<keyword evidence="8" id="KW-0812">Transmembrane</keyword>